<dbReference type="Pfam" id="PF00106">
    <property type="entry name" value="adh_short"/>
    <property type="match status" value="1"/>
</dbReference>
<gene>
    <name evidence="2" type="ORF">FOMPIDRAFT_92899</name>
</gene>
<dbReference type="Gene3D" id="3.40.50.720">
    <property type="entry name" value="NAD(P)-binding Rossmann-like Domain"/>
    <property type="match status" value="1"/>
</dbReference>
<sequence>MSEVSTWLVTGHVLAVLQRLVTSRGIGFELVRQLVSNPNNIVVATCREPSRASKLHALKDSAKEQLYIVALDVSSEASIRGSVAEVSRILGDRGLDYLYNNAAVTEGDDSAFNFSYDGLLDTLRANVAGPALLGMAYLPLLEQGRRKVIVNMTSGLASIGLDFGAKNATYSISKTALNMLAYKQAKTQPDLIAYVVDPGWVKTDMGGPNAMMEPEESVARLIKLATTATTKSSGKFFRHDGEEIPW</sequence>
<keyword evidence="3" id="KW-1185">Reference proteome</keyword>
<organism evidence="2 3">
    <name type="scientific">Fomitopsis schrenkii</name>
    <name type="common">Brown rot fungus</name>
    <dbReference type="NCBI Taxonomy" id="2126942"/>
    <lineage>
        <taxon>Eukaryota</taxon>
        <taxon>Fungi</taxon>
        <taxon>Dikarya</taxon>
        <taxon>Basidiomycota</taxon>
        <taxon>Agaricomycotina</taxon>
        <taxon>Agaricomycetes</taxon>
        <taxon>Polyporales</taxon>
        <taxon>Fomitopsis</taxon>
    </lineage>
</organism>
<dbReference type="PANTHER" id="PTHR45458:SF1">
    <property type="entry name" value="SHORT CHAIN DEHYDROGENASE"/>
    <property type="match status" value="1"/>
</dbReference>
<dbReference type="InterPro" id="IPR052184">
    <property type="entry name" value="SDR_enzymes"/>
</dbReference>
<dbReference type="CDD" id="cd05325">
    <property type="entry name" value="carb_red_sniffer_like_SDR_c"/>
    <property type="match status" value="1"/>
</dbReference>
<dbReference type="InterPro" id="IPR020904">
    <property type="entry name" value="Sc_DH/Rdtase_CS"/>
</dbReference>
<dbReference type="EMBL" id="KE504193">
    <property type="protein sequence ID" value="EPS96145.1"/>
    <property type="molecule type" value="Genomic_DNA"/>
</dbReference>
<dbReference type="GO" id="GO:0016616">
    <property type="term" value="F:oxidoreductase activity, acting on the CH-OH group of donors, NAD or NADP as acceptor"/>
    <property type="evidence" value="ECO:0007669"/>
    <property type="project" value="TreeGrafter"/>
</dbReference>
<evidence type="ECO:0000313" key="2">
    <source>
        <dbReference type="EMBL" id="EPS96145.1"/>
    </source>
</evidence>
<dbReference type="STRING" id="743788.S8F2Y1"/>
<dbReference type="eggNOG" id="KOG1611">
    <property type="taxonomic scope" value="Eukaryota"/>
</dbReference>
<keyword evidence="1" id="KW-0521">NADP</keyword>
<dbReference type="SUPFAM" id="SSF51735">
    <property type="entry name" value="NAD(P)-binding Rossmann-fold domains"/>
    <property type="match status" value="1"/>
</dbReference>
<name>S8F2Y1_FOMSC</name>
<protein>
    <submittedName>
        <fullName evidence="2">NAD-binding protein</fullName>
    </submittedName>
</protein>
<dbReference type="PROSITE" id="PS00061">
    <property type="entry name" value="ADH_SHORT"/>
    <property type="match status" value="1"/>
</dbReference>
<dbReference type="HOGENOM" id="CLU_010194_9_1_1"/>
<proteinExistence type="predicted"/>
<dbReference type="InterPro" id="IPR002347">
    <property type="entry name" value="SDR_fam"/>
</dbReference>
<reference evidence="2 3" key="1">
    <citation type="journal article" date="2012" name="Science">
        <title>The Paleozoic origin of enzymatic lignin decomposition reconstructed from 31 fungal genomes.</title>
        <authorList>
            <person name="Floudas D."/>
            <person name="Binder M."/>
            <person name="Riley R."/>
            <person name="Barry K."/>
            <person name="Blanchette R.A."/>
            <person name="Henrissat B."/>
            <person name="Martinez A.T."/>
            <person name="Otillar R."/>
            <person name="Spatafora J.W."/>
            <person name="Yadav J.S."/>
            <person name="Aerts A."/>
            <person name="Benoit I."/>
            <person name="Boyd A."/>
            <person name="Carlson A."/>
            <person name="Copeland A."/>
            <person name="Coutinho P.M."/>
            <person name="de Vries R.P."/>
            <person name="Ferreira P."/>
            <person name="Findley K."/>
            <person name="Foster B."/>
            <person name="Gaskell J."/>
            <person name="Glotzer D."/>
            <person name="Gorecki P."/>
            <person name="Heitman J."/>
            <person name="Hesse C."/>
            <person name="Hori C."/>
            <person name="Igarashi K."/>
            <person name="Jurgens J.A."/>
            <person name="Kallen N."/>
            <person name="Kersten P."/>
            <person name="Kohler A."/>
            <person name="Kuees U."/>
            <person name="Kumar T.K.A."/>
            <person name="Kuo A."/>
            <person name="LaButti K."/>
            <person name="Larrondo L.F."/>
            <person name="Lindquist E."/>
            <person name="Ling A."/>
            <person name="Lombard V."/>
            <person name="Lucas S."/>
            <person name="Lundell T."/>
            <person name="Martin R."/>
            <person name="McLaughlin D.J."/>
            <person name="Morgenstern I."/>
            <person name="Morin E."/>
            <person name="Murat C."/>
            <person name="Nagy L.G."/>
            <person name="Nolan M."/>
            <person name="Ohm R.A."/>
            <person name="Patyshakuliyeva A."/>
            <person name="Rokas A."/>
            <person name="Ruiz-Duenas F.J."/>
            <person name="Sabat G."/>
            <person name="Salamov A."/>
            <person name="Samejima M."/>
            <person name="Schmutz J."/>
            <person name="Slot J.C."/>
            <person name="St John F."/>
            <person name="Stenlid J."/>
            <person name="Sun H."/>
            <person name="Sun S."/>
            <person name="Syed K."/>
            <person name="Tsang A."/>
            <person name="Wiebenga A."/>
            <person name="Young D."/>
            <person name="Pisabarro A."/>
            <person name="Eastwood D.C."/>
            <person name="Martin F."/>
            <person name="Cullen D."/>
            <person name="Grigoriev I.V."/>
            <person name="Hibbett D.S."/>
        </authorList>
    </citation>
    <scope>NUCLEOTIDE SEQUENCE</scope>
    <source>
        <strain evidence="3">FP-58527</strain>
    </source>
</reference>
<dbReference type="FunCoup" id="S8F2Y1">
    <property type="interactions" value="128"/>
</dbReference>
<evidence type="ECO:0000256" key="1">
    <source>
        <dbReference type="ARBA" id="ARBA00022857"/>
    </source>
</evidence>
<dbReference type="Proteomes" id="UP000015241">
    <property type="component" value="Unassembled WGS sequence"/>
</dbReference>
<dbReference type="AlphaFoldDB" id="S8F2Y1"/>
<dbReference type="InterPro" id="IPR036291">
    <property type="entry name" value="NAD(P)-bd_dom_sf"/>
</dbReference>
<accession>S8F2Y1</accession>
<dbReference type="OrthoDB" id="9876299at2759"/>
<dbReference type="PANTHER" id="PTHR45458">
    <property type="entry name" value="SHORT-CHAIN DEHYDROGENASE/REDUCTASE SDR"/>
    <property type="match status" value="1"/>
</dbReference>
<evidence type="ECO:0000313" key="3">
    <source>
        <dbReference type="Proteomes" id="UP000015241"/>
    </source>
</evidence>
<dbReference type="InParanoid" id="S8F2Y1"/>